<dbReference type="InterPro" id="IPR036286">
    <property type="entry name" value="LexA/Signal_pep-like_sf"/>
</dbReference>
<comment type="subcellular location">
    <subcellularLocation>
        <location evidence="1">Cell membrane</location>
        <topology evidence="1">Single-pass type II membrane protein</topology>
    </subcellularLocation>
    <subcellularLocation>
        <location evidence="3">Membrane</location>
        <topology evidence="3">Single-pass type II membrane protein</topology>
    </subcellularLocation>
</comment>
<reference evidence="5 6" key="1">
    <citation type="submission" date="2018-06" db="EMBL/GenBank/DDBJ databases">
        <authorList>
            <consortium name="Pathogen Informatics"/>
            <person name="Doyle S."/>
        </authorList>
    </citation>
    <scope>NUCLEOTIDE SEQUENCE [LARGE SCALE GENOMIC DNA]</scope>
    <source>
        <strain evidence="5 6">NCTC6179</strain>
    </source>
</reference>
<sequence length="176" mass="19942">MKKKEQEKQVKPTSTLLEGLKTLLIKVGVVALVVFILFHYIFGITIVKNDYMKPRLNPGDGVLYYRLDRQFKGDDAVVYKDSEATRIGRIIAQEGDTVDITNDGKLLVNGHQKDEANPYQILPHSSGPSYPYTVPKNSYFILFDYREERTDSRYLGAISKDSILGIVSTLLRVRGI</sequence>
<evidence type="ECO:0000313" key="6">
    <source>
        <dbReference type="Proteomes" id="UP000249571"/>
    </source>
</evidence>
<dbReference type="EC" id="3.4.21.89" evidence="3"/>
<dbReference type="EMBL" id="LS483361">
    <property type="protein sequence ID" value="SQF67577.1"/>
    <property type="molecule type" value="Genomic_DNA"/>
</dbReference>
<dbReference type="GO" id="GO:0009003">
    <property type="term" value="F:signal peptidase activity"/>
    <property type="evidence" value="ECO:0007669"/>
    <property type="project" value="UniProtKB-EC"/>
</dbReference>
<evidence type="ECO:0000259" key="4">
    <source>
        <dbReference type="Pfam" id="PF10502"/>
    </source>
</evidence>
<proteinExistence type="inferred from homology"/>
<keyword evidence="3" id="KW-1133">Transmembrane helix</keyword>
<evidence type="ECO:0000256" key="3">
    <source>
        <dbReference type="RuleBase" id="RU362042"/>
    </source>
</evidence>
<dbReference type="RefSeq" id="WP_111717407.1">
    <property type="nucleotide sequence ID" value="NZ_LR134316.1"/>
</dbReference>
<evidence type="ECO:0000256" key="1">
    <source>
        <dbReference type="ARBA" id="ARBA00004401"/>
    </source>
</evidence>
<dbReference type="PANTHER" id="PTHR43390:SF1">
    <property type="entry name" value="CHLOROPLAST PROCESSING PEPTIDASE"/>
    <property type="match status" value="1"/>
</dbReference>
<dbReference type="Proteomes" id="UP000249571">
    <property type="component" value="Chromosome 1"/>
</dbReference>
<dbReference type="SUPFAM" id="SSF51306">
    <property type="entry name" value="LexA/Signal peptidase"/>
    <property type="match status" value="1"/>
</dbReference>
<dbReference type="GO" id="GO:0006465">
    <property type="term" value="P:signal peptide processing"/>
    <property type="evidence" value="ECO:0007669"/>
    <property type="project" value="InterPro"/>
</dbReference>
<comment type="catalytic activity">
    <reaction evidence="3">
        <text>Cleavage of hydrophobic, N-terminal signal or leader sequences from secreted and periplasmic proteins.</text>
        <dbReference type="EC" id="3.4.21.89"/>
    </reaction>
</comment>
<protein>
    <recommendedName>
        <fullName evidence="3">Signal peptidase I</fullName>
        <ecNumber evidence="3">3.4.21.89</ecNumber>
    </recommendedName>
</protein>
<feature type="transmembrane region" description="Helical" evidence="3">
    <location>
        <begin position="23"/>
        <end position="47"/>
    </location>
</feature>
<comment type="similarity">
    <text evidence="2 3">Belongs to the peptidase S26 family.</text>
</comment>
<dbReference type="PRINTS" id="PR00727">
    <property type="entry name" value="LEADERPTASE"/>
</dbReference>
<evidence type="ECO:0000256" key="2">
    <source>
        <dbReference type="ARBA" id="ARBA00009370"/>
    </source>
</evidence>
<keyword evidence="3" id="KW-0812">Transmembrane</keyword>
<organism evidence="5 6">
    <name type="scientific">Streptococcus dysgalactiae subsp. equisimilis</name>
    <name type="common">Streptococcus equisimilis</name>
    <dbReference type="NCBI Taxonomy" id="119602"/>
    <lineage>
        <taxon>Bacteria</taxon>
        <taxon>Bacillati</taxon>
        <taxon>Bacillota</taxon>
        <taxon>Bacilli</taxon>
        <taxon>Lactobacillales</taxon>
        <taxon>Streptococcaceae</taxon>
        <taxon>Streptococcus</taxon>
    </lineage>
</organism>
<dbReference type="NCBIfam" id="TIGR02227">
    <property type="entry name" value="sigpep_I_bact"/>
    <property type="match status" value="1"/>
</dbReference>
<dbReference type="InterPro" id="IPR000223">
    <property type="entry name" value="Pept_S26A_signal_pept_1"/>
</dbReference>
<dbReference type="Gene3D" id="2.10.109.10">
    <property type="entry name" value="Umud Fragment, subunit A"/>
    <property type="match status" value="1"/>
</dbReference>
<dbReference type="GO" id="GO:0005886">
    <property type="term" value="C:plasma membrane"/>
    <property type="evidence" value="ECO:0007669"/>
    <property type="project" value="UniProtKB-SubCell"/>
</dbReference>
<feature type="domain" description="Peptidase S26" evidence="4">
    <location>
        <begin position="24"/>
        <end position="168"/>
    </location>
</feature>
<dbReference type="PANTHER" id="PTHR43390">
    <property type="entry name" value="SIGNAL PEPTIDASE I"/>
    <property type="match status" value="1"/>
</dbReference>
<dbReference type="Pfam" id="PF10502">
    <property type="entry name" value="Peptidase_S26"/>
    <property type="match status" value="1"/>
</dbReference>
<dbReference type="GO" id="GO:0004252">
    <property type="term" value="F:serine-type endopeptidase activity"/>
    <property type="evidence" value="ECO:0007669"/>
    <property type="project" value="InterPro"/>
</dbReference>
<dbReference type="InterPro" id="IPR019533">
    <property type="entry name" value="Peptidase_S26"/>
</dbReference>
<dbReference type="AlphaFoldDB" id="A0A9X8T0M3"/>
<name>A0A9X8T0M3_STREQ</name>
<keyword evidence="3" id="KW-0472">Membrane</keyword>
<evidence type="ECO:0000313" key="5">
    <source>
        <dbReference type="EMBL" id="SQF67577.1"/>
    </source>
</evidence>
<gene>
    <name evidence="5" type="primary">sipP</name>
    <name evidence="5" type="ORF">NCTC6179_01782</name>
</gene>
<keyword evidence="3 5" id="KW-0378">Hydrolase</keyword>
<accession>A0A9X8T0M3</accession>
<keyword evidence="3" id="KW-0645">Protease</keyword>